<name>A0A2W6NF42_9BACL</name>
<dbReference type="EMBL" id="QKWW01000048">
    <property type="protein sequence ID" value="PZT54339.1"/>
    <property type="molecule type" value="Genomic_DNA"/>
</dbReference>
<organism evidence="3 4">
    <name type="scientific">Paenibacillus silvae</name>
    <dbReference type="NCBI Taxonomy" id="1325358"/>
    <lineage>
        <taxon>Bacteria</taxon>
        <taxon>Bacillati</taxon>
        <taxon>Bacillota</taxon>
        <taxon>Bacilli</taxon>
        <taxon>Bacillales</taxon>
        <taxon>Paenibacillaceae</taxon>
        <taxon>Paenibacillus</taxon>
    </lineage>
</organism>
<evidence type="ECO:0000256" key="1">
    <source>
        <dbReference type="SAM" id="Coils"/>
    </source>
</evidence>
<feature type="domain" description="DUF4062" evidence="2">
    <location>
        <begin position="6"/>
        <end position="88"/>
    </location>
</feature>
<reference evidence="3 4" key="1">
    <citation type="submission" date="2018-06" db="EMBL/GenBank/DDBJ databases">
        <title>Isolation of heavy metals resistant Paenibacillus silvae NC2 from Gold-Copper mine in ZiJin, China.</title>
        <authorList>
            <person name="Xu J."/>
            <person name="Mazhar H.S."/>
            <person name="Rensing C."/>
        </authorList>
    </citation>
    <scope>NUCLEOTIDE SEQUENCE [LARGE SCALE GENOMIC DNA]</scope>
    <source>
        <strain evidence="3 4">NC2</strain>
    </source>
</reference>
<dbReference type="Pfam" id="PF13271">
    <property type="entry name" value="DUF4062"/>
    <property type="match status" value="1"/>
</dbReference>
<dbReference type="Proteomes" id="UP000249204">
    <property type="component" value="Unassembled WGS sequence"/>
</dbReference>
<dbReference type="AlphaFoldDB" id="A0A2W6NF42"/>
<accession>A0A2W6NF42</accession>
<dbReference type="InterPro" id="IPR025139">
    <property type="entry name" value="DUF4062"/>
</dbReference>
<evidence type="ECO:0000313" key="4">
    <source>
        <dbReference type="Proteomes" id="UP000249204"/>
    </source>
</evidence>
<protein>
    <recommendedName>
        <fullName evidence="2">DUF4062 domain-containing protein</fullName>
    </recommendedName>
</protein>
<evidence type="ECO:0000259" key="2">
    <source>
        <dbReference type="Pfam" id="PF13271"/>
    </source>
</evidence>
<proteinExistence type="predicted"/>
<dbReference type="RefSeq" id="WP_111271495.1">
    <property type="nucleotide sequence ID" value="NZ_QKWW01000048.1"/>
</dbReference>
<keyword evidence="1" id="KW-0175">Coiled coil</keyword>
<sequence length="321" mass="37033">MKKKLQVFISSTYIDMIEERQAAVTAVLNAGHIPAGMELFKSGDQSQKDTIKRWIDESDVYMLILGGRYGSLDPESGKSYTHWEYDYAGEQGKRRFAIVIKDEKLMDKARENPNFMEREHYTQYQNFKSEVLNNISKFYEDIKDIKLTVMESLKEYEADDSLVGWVKSDSIQNNEKILLENTELLKENAQLSKENDILNQKLAQKTDLNGFQYAEVKSVLETTVIKLPKKVDESETEMTLFKFFVSRANLFSTGVTNSSRSNDLALYVYYNVAPKLMQFGLLEKLKVTGVQYEKIQTTKEGLRFLAQHEIEKAARIKSVKD</sequence>
<feature type="coiled-coil region" evidence="1">
    <location>
        <begin position="174"/>
        <end position="208"/>
    </location>
</feature>
<comment type="caution">
    <text evidence="3">The sequence shown here is derived from an EMBL/GenBank/DDBJ whole genome shotgun (WGS) entry which is preliminary data.</text>
</comment>
<gene>
    <name evidence="3" type="ORF">DN757_17575</name>
</gene>
<evidence type="ECO:0000313" key="3">
    <source>
        <dbReference type="EMBL" id="PZT54339.1"/>
    </source>
</evidence>